<dbReference type="GO" id="GO:0002181">
    <property type="term" value="P:cytoplasmic translation"/>
    <property type="evidence" value="ECO:0007669"/>
    <property type="project" value="TreeGrafter"/>
</dbReference>
<dbReference type="GO" id="GO:0030488">
    <property type="term" value="P:tRNA methylation"/>
    <property type="evidence" value="ECO:0007669"/>
    <property type="project" value="TreeGrafter"/>
</dbReference>
<protein>
    <recommendedName>
        <fullName evidence="7">Ribosomal RNA methyltransferase FtsJ domain-containing protein</fullName>
    </recommendedName>
</protein>
<dbReference type="AlphaFoldDB" id="A0A8H3YDU9"/>
<evidence type="ECO:0000256" key="5">
    <source>
        <dbReference type="ARBA" id="ARBA00022691"/>
    </source>
</evidence>
<dbReference type="SUPFAM" id="SSF53335">
    <property type="entry name" value="S-adenosyl-L-methionine-dependent methyltransferases"/>
    <property type="match status" value="1"/>
</dbReference>
<evidence type="ECO:0000256" key="3">
    <source>
        <dbReference type="ARBA" id="ARBA00022603"/>
    </source>
</evidence>
<keyword evidence="4" id="KW-0808">Transferase</keyword>
<sequence length="303" mass="33244">MGKSSVDQRDVYYRLCKSEGYRARSAFKLLHLDEEFDLFRGVRNACDFCAAPGSWSQVLSRKLRSAKPDCKIVSVDLQPMAHLPGVTIIHADITLPSTAKLMIDAMSGEKADLIVCDGAPEVTGIHDLDAYLHSQLLLAAFTLALPLLAPKGTLIFKVFLSPSDPKGEIMVSQLEPFFAAPPKDQKVHIPLGGLLFIDEAIAQHYRGGGCDIAGYDVYGRRGGVWIRKPRSSRPGSAEAFLVCRNFKATSLPAKFELDSMSASSVLSLDCFRPVQTNSASESEVREWNRIKGYTVGDMSGWED</sequence>
<dbReference type="InterPro" id="IPR050082">
    <property type="entry name" value="RNA_methyltr_RlmE"/>
</dbReference>
<organism evidence="8 9">
    <name type="scientific">Naganishia liquefaciens</name>
    <dbReference type="NCBI Taxonomy" id="104408"/>
    <lineage>
        <taxon>Eukaryota</taxon>
        <taxon>Fungi</taxon>
        <taxon>Dikarya</taxon>
        <taxon>Basidiomycota</taxon>
        <taxon>Agaricomycotina</taxon>
        <taxon>Tremellomycetes</taxon>
        <taxon>Filobasidiales</taxon>
        <taxon>Filobasidiaceae</taxon>
        <taxon>Naganishia</taxon>
    </lineage>
</organism>
<name>A0A8H3YDU9_9TREE</name>
<dbReference type="PIRSF" id="PIRSF005461">
    <property type="entry name" value="23S_rRNA_mtase"/>
    <property type="match status" value="1"/>
</dbReference>
<evidence type="ECO:0000256" key="1">
    <source>
        <dbReference type="ARBA" id="ARBA00022490"/>
    </source>
</evidence>
<dbReference type="GO" id="GO:0008175">
    <property type="term" value="F:tRNA methyltransferase activity"/>
    <property type="evidence" value="ECO:0007669"/>
    <property type="project" value="TreeGrafter"/>
</dbReference>
<keyword evidence="2" id="KW-0698">rRNA processing</keyword>
<evidence type="ECO:0000256" key="4">
    <source>
        <dbReference type="ARBA" id="ARBA00022679"/>
    </source>
</evidence>
<dbReference type="Gene3D" id="3.40.50.150">
    <property type="entry name" value="Vaccinia Virus protein VP39"/>
    <property type="match status" value="1"/>
</dbReference>
<gene>
    <name evidence="8" type="ORF">NliqN6_2000</name>
</gene>
<keyword evidence="9" id="KW-1185">Reference proteome</keyword>
<comment type="caution">
    <text evidence="8">The sequence shown here is derived from an EMBL/GenBank/DDBJ whole genome shotgun (WGS) entry which is preliminary data.</text>
</comment>
<dbReference type="InterPro" id="IPR029063">
    <property type="entry name" value="SAM-dependent_MTases_sf"/>
</dbReference>
<dbReference type="HAMAP" id="MF_01547">
    <property type="entry name" value="RNA_methyltr_E"/>
    <property type="match status" value="1"/>
</dbReference>
<dbReference type="EMBL" id="BLZA01000013">
    <property type="protein sequence ID" value="GHJ85598.1"/>
    <property type="molecule type" value="Genomic_DNA"/>
</dbReference>
<reference evidence="8" key="1">
    <citation type="submission" date="2020-07" db="EMBL/GenBank/DDBJ databases">
        <title>Draft Genome Sequence of a Deep-Sea Yeast, Naganishia (Cryptococcus) liquefaciens strain N6.</title>
        <authorList>
            <person name="Han Y.W."/>
            <person name="Kajitani R."/>
            <person name="Morimoto H."/>
            <person name="Parhat M."/>
            <person name="Tsubouchi H."/>
            <person name="Bakenova O."/>
            <person name="Ogata M."/>
            <person name="Argunhan B."/>
            <person name="Aoki R."/>
            <person name="Kajiwara S."/>
            <person name="Itoh T."/>
            <person name="Iwasaki H."/>
        </authorList>
    </citation>
    <scope>NUCLEOTIDE SEQUENCE</scope>
    <source>
        <strain evidence="8">N6</strain>
    </source>
</reference>
<dbReference type="GO" id="GO:0005737">
    <property type="term" value="C:cytoplasm"/>
    <property type="evidence" value="ECO:0007669"/>
    <property type="project" value="TreeGrafter"/>
</dbReference>
<proteinExistence type="inferred from homology"/>
<keyword evidence="1" id="KW-0963">Cytoplasm</keyword>
<evidence type="ECO:0000259" key="7">
    <source>
        <dbReference type="Pfam" id="PF01728"/>
    </source>
</evidence>
<dbReference type="Proteomes" id="UP000620104">
    <property type="component" value="Unassembled WGS sequence"/>
</dbReference>
<dbReference type="PANTHER" id="PTHR10920:SF12">
    <property type="entry name" value="TRNA (CYTIDINE(32)_GUANOSINE(34)-2'-O)-METHYLTRANSFERASE-RELATED"/>
    <property type="match status" value="1"/>
</dbReference>
<feature type="domain" description="Ribosomal RNA methyltransferase FtsJ" evidence="7">
    <location>
        <begin position="21"/>
        <end position="162"/>
    </location>
</feature>
<feature type="active site" description="Proton acceptor" evidence="6">
    <location>
        <position position="157"/>
    </location>
</feature>
<evidence type="ECO:0000313" key="9">
    <source>
        <dbReference type="Proteomes" id="UP000620104"/>
    </source>
</evidence>
<dbReference type="OrthoDB" id="289250at2759"/>
<dbReference type="GO" id="GO:0006364">
    <property type="term" value="P:rRNA processing"/>
    <property type="evidence" value="ECO:0007669"/>
    <property type="project" value="UniProtKB-KW"/>
</dbReference>
<evidence type="ECO:0000313" key="8">
    <source>
        <dbReference type="EMBL" id="GHJ85598.1"/>
    </source>
</evidence>
<keyword evidence="3" id="KW-0489">Methyltransferase</keyword>
<dbReference type="PANTHER" id="PTHR10920">
    <property type="entry name" value="RIBOSOMAL RNA METHYLTRANSFERASE"/>
    <property type="match status" value="1"/>
</dbReference>
<dbReference type="Pfam" id="PF01728">
    <property type="entry name" value="FtsJ"/>
    <property type="match status" value="1"/>
</dbReference>
<accession>A0A8H3YDU9</accession>
<dbReference type="FunFam" id="3.40.50.150:FF:000220">
    <property type="entry name" value="CAMK protein kinase"/>
    <property type="match status" value="1"/>
</dbReference>
<dbReference type="InterPro" id="IPR002877">
    <property type="entry name" value="RNA_MeTrfase_FtsJ_dom"/>
</dbReference>
<evidence type="ECO:0000256" key="2">
    <source>
        <dbReference type="ARBA" id="ARBA00022552"/>
    </source>
</evidence>
<evidence type="ECO:0000256" key="6">
    <source>
        <dbReference type="PIRSR" id="PIRSR005461-1"/>
    </source>
</evidence>
<keyword evidence="5 6" id="KW-0949">S-adenosyl-L-methionine</keyword>
<dbReference type="InterPro" id="IPR015507">
    <property type="entry name" value="rRNA-MeTfrase_E"/>
</dbReference>